<sequence length="418" mass="46736">MIRSVISCVAAILLMACLTPAAKARTLEDILKDKGVITAEDYAEATRNPALAYYQPGKGMTIETADGNYKAQIGGYAQLIYRYSDYDDSARNNKSDFDIRRFKIQLKGHLVNRKFGYKFQGEMAGGFKTEDAYLNYTFGAPLVLQGGQFKPPQARQELTSASRQLFPDRSLANDTFNFGRDQGIQVAGSFKHELLQYRVGVFNGNGPNISNPDNHLMYNGRIDINPFGSFRMNEAGFPPQQVLLNLGASFSYNTVTGDDVGSNFDKDNDVLDKALNLDAMTKAEFTTAYGKDLKVQVMTANVNYKWSALTIAGEYYAMNADPELGEDWDADGYYLQAGYQVLPQTLEVGVRYAAIDSDSKTATRRVSAEFDKSETQVGVNYYFNKHLAKLQTDLTFVQDDLQNDSDDVVFRLQAQFYY</sequence>
<reference evidence="2 3" key="1">
    <citation type="journal article" date="2018" name="Genome Announc.">
        <title>Genome Sequence of Geothermobacter sp. HR-1 Iron Reducer from the Loihi Seamount.</title>
        <authorList>
            <person name="Smith H."/>
            <person name="Abuyen K."/>
            <person name="Tremblay J."/>
            <person name="Savalia P."/>
            <person name="Perez-Rodriguez I."/>
            <person name="Emerson D."/>
            <person name="Tully B."/>
            <person name="Amend J."/>
        </authorList>
    </citation>
    <scope>NUCLEOTIDE SEQUENCE [LARGE SCALE GENOMIC DNA]</scope>
    <source>
        <strain evidence="2 3">HR-1</strain>
    </source>
</reference>
<protein>
    <recommendedName>
        <fullName evidence="4">Phosphate-selective porin OprO and OprP</fullName>
    </recommendedName>
</protein>
<dbReference type="InterPro" id="IPR010870">
    <property type="entry name" value="Porin_O/P"/>
</dbReference>
<dbReference type="Pfam" id="PF07396">
    <property type="entry name" value="Porin_O_P"/>
    <property type="match status" value="1"/>
</dbReference>
<keyword evidence="1" id="KW-0732">Signal</keyword>
<dbReference type="PROSITE" id="PS51257">
    <property type="entry name" value="PROKAR_LIPOPROTEIN"/>
    <property type="match status" value="1"/>
</dbReference>
<dbReference type="EMBL" id="PPFX01000004">
    <property type="protein sequence ID" value="PNU21278.1"/>
    <property type="molecule type" value="Genomic_DNA"/>
</dbReference>
<dbReference type="InterPro" id="IPR023614">
    <property type="entry name" value="Porin_dom_sf"/>
</dbReference>
<gene>
    <name evidence="2" type="ORF">C2E25_03020</name>
</gene>
<feature type="signal peptide" evidence="1">
    <location>
        <begin position="1"/>
        <end position="24"/>
    </location>
</feature>
<name>A0A2K2HDA8_9BACT</name>
<evidence type="ECO:0000313" key="2">
    <source>
        <dbReference type="EMBL" id="PNU21278.1"/>
    </source>
</evidence>
<evidence type="ECO:0000256" key="1">
    <source>
        <dbReference type="SAM" id="SignalP"/>
    </source>
</evidence>
<dbReference type="SUPFAM" id="SSF56935">
    <property type="entry name" value="Porins"/>
    <property type="match status" value="1"/>
</dbReference>
<dbReference type="AlphaFoldDB" id="A0A2K2HDA8"/>
<dbReference type="Proteomes" id="UP000236340">
    <property type="component" value="Unassembled WGS sequence"/>
</dbReference>
<comment type="caution">
    <text evidence="2">The sequence shown here is derived from an EMBL/GenBank/DDBJ whole genome shotgun (WGS) entry which is preliminary data.</text>
</comment>
<evidence type="ECO:0000313" key="3">
    <source>
        <dbReference type="Proteomes" id="UP000236340"/>
    </source>
</evidence>
<accession>A0A2K2HDA8</accession>
<organism evidence="2 3">
    <name type="scientific">Geothermobacter hydrogeniphilus</name>
    <dbReference type="NCBI Taxonomy" id="1969733"/>
    <lineage>
        <taxon>Bacteria</taxon>
        <taxon>Pseudomonadati</taxon>
        <taxon>Thermodesulfobacteriota</taxon>
        <taxon>Desulfuromonadia</taxon>
        <taxon>Desulfuromonadales</taxon>
        <taxon>Geothermobacteraceae</taxon>
        <taxon>Geothermobacter</taxon>
    </lineage>
</organism>
<feature type="chain" id="PRO_5014426205" description="Phosphate-selective porin OprO and OprP" evidence="1">
    <location>
        <begin position="25"/>
        <end position="418"/>
    </location>
</feature>
<dbReference type="Gene3D" id="2.40.160.10">
    <property type="entry name" value="Porin"/>
    <property type="match status" value="1"/>
</dbReference>
<evidence type="ECO:0008006" key="4">
    <source>
        <dbReference type="Google" id="ProtNLM"/>
    </source>
</evidence>
<proteinExistence type="predicted"/>